<evidence type="ECO:0000256" key="3">
    <source>
        <dbReference type="ARBA" id="ARBA00022989"/>
    </source>
</evidence>
<evidence type="ECO:0000313" key="7">
    <source>
        <dbReference type="Proteomes" id="UP001497525"/>
    </source>
</evidence>
<dbReference type="Gene3D" id="1.10.1450.10">
    <property type="entry name" value="Tetraspanin"/>
    <property type="match status" value="1"/>
</dbReference>
<feature type="transmembrane region" description="Helical" evidence="5">
    <location>
        <begin position="7"/>
        <end position="31"/>
    </location>
</feature>
<keyword evidence="3 5" id="KW-1133">Transmembrane helix</keyword>
<comment type="subcellular location">
    <subcellularLocation>
        <location evidence="1">Membrane</location>
        <topology evidence="1">Multi-pass membrane protein</topology>
    </subcellularLocation>
</comment>
<evidence type="ECO:0000256" key="1">
    <source>
        <dbReference type="ARBA" id="ARBA00004141"/>
    </source>
</evidence>
<dbReference type="EMBL" id="CAXLJL010000456">
    <property type="protein sequence ID" value="CAL5137945.1"/>
    <property type="molecule type" value="Genomic_DNA"/>
</dbReference>
<feature type="transmembrane region" description="Helical" evidence="5">
    <location>
        <begin position="199"/>
        <end position="219"/>
    </location>
</feature>
<proteinExistence type="predicted"/>
<evidence type="ECO:0000313" key="6">
    <source>
        <dbReference type="EMBL" id="CAL5137945.1"/>
    </source>
</evidence>
<sequence length="232" mass="25931">MTGKLELLWKVLATLLELACLAIGISMTVVGFHMMKSLKFYSEYSNVDWHGTASCFIFIGIGLIIVSSVATLVCCILCPCCMLSPCCAVIFVILKALLALAIFIAAITCAVMASNRAKNMDHLMNKAMDNYVINYYKNESCRERMDMVQNELRCCGSNSSADYKGNIPKSCHGKGTKDSKLLGCTTAVKEHLFTQFHKMYIWSMVVIFLDILICASTWGTRKIVERNERQRT</sequence>
<evidence type="ECO:0000256" key="4">
    <source>
        <dbReference type="ARBA" id="ARBA00023136"/>
    </source>
</evidence>
<keyword evidence="4 5" id="KW-0472">Membrane</keyword>
<gene>
    <name evidence="6" type="ORF">CDAUBV1_LOCUS12420</name>
</gene>
<dbReference type="Proteomes" id="UP001497525">
    <property type="component" value="Unassembled WGS sequence"/>
</dbReference>
<reference evidence="6" key="1">
    <citation type="submission" date="2024-06" db="EMBL/GenBank/DDBJ databases">
        <authorList>
            <person name="Liu X."/>
            <person name="Lenzi L."/>
            <person name="Haldenby T S."/>
            <person name="Uol C."/>
        </authorList>
    </citation>
    <scope>NUCLEOTIDE SEQUENCE</scope>
</reference>
<comment type="caution">
    <text evidence="6">The sequence shown here is derived from an EMBL/GenBank/DDBJ whole genome shotgun (WGS) entry which is preliminary data.</text>
</comment>
<dbReference type="AlphaFoldDB" id="A0AAV2TL24"/>
<accession>A0AAV2TL24</accession>
<protein>
    <recommendedName>
        <fullName evidence="8">Tetraspanin</fullName>
    </recommendedName>
</protein>
<feature type="transmembrane region" description="Helical" evidence="5">
    <location>
        <begin position="89"/>
        <end position="113"/>
    </location>
</feature>
<feature type="transmembrane region" description="Helical" evidence="5">
    <location>
        <begin position="51"/>
        <end position="77"/>
    </location>
</feature>
<dbReference type="InterPro" id="IPR018499">
    <property type="entry name" value="Tetraspanin/Peripherin"/>
</dbReference>
<dbReference type="SUPFAM" id="SSF48652">
    <property type="entry name" value="Tetraspanin"/>
    <property type="match status" value="1"/>
</dbReference>
<dbReference type="InterPro" id="IPR008952">
    <property type="entry name" value="Tetraspanin_EC2_sf"/>
</dbReference>
<evidence type="ECO:0000256" key="5">
    <source>
        <dbReference type="SAM" id="Phobius"/>
    </source>
</evidence>
<dbReference type="Pfam" id="PF00335">
    <property type="entry name" value="Tetraspanin"/>
    <property type="match status" value="1"/>
</dbReference>
<dbReference type="GO" id="GO:0005886">
    <property type="term" value="C:plasma membrane"/>
    <property type="evidence" value="ECO:0007669"/>
    <property type="project" value="TreeGrafter"/>
</dbReference>
<dbReference type="PANTHER" id="PTHR19282:SF544">
    <property type="entry name" value="TETRASPANIN"/>
    <property type="match status" value="1"/>
</dbReference>
<keyword evidence="2 5" id="KW-0812">Transmembrane</keyword>
<name>A0AAV2TL24_CALDB</name>
<organism evidence="6 7">
    <name type="scientific">Calicophoron daubneyi</name>
    <name type="common">Rumen fluke</name>
    <name type="synonym">Paramphistomum daubneyi</name>
    <dbReference type="NCBI Taxonomy" id="300641"/>
    <lineage>
        <taxon>Eukaryota</taxon>
        <taxon>Metazoa</taxon>
        <taxon>Spiralia</taxon>
        <taxon>Lophotrochozoa</taxon>
        <taxon>Platyhelminthes</taxon>
        <taxon>Trematoda</taxon>
        <taxon>Digenea</taxon>
        <taxon>Plagiorchiida</taxon>
        <taxon>Pronocephalata</taxon>
        <taxon>Paramphistomoidea</taxon>
        <taxon>Paramphistomidae</taxon>
        <taxon>Calicophoron</taxon>
    </lineage>
</organism>
<dbReference type="PANTHER" id="PTHR19282">
    <property type="entry name" value="TETRASPANIN"/>
    <property type="match status" value="1"/>
</dbReference>
<evidence type="ECO:0008006" key="8">
    <source>
        <dbReference type="Google" id="ProtNLM"/>
    </source>
</evidence>
<evidence type="ECO:0000256" key="2">
    <source>
        <dbReference type="ARBA" id="ARBA00022692"/>
    </source>
</evidence>